<dbReference type="Proteomes" id="UP000499080">
    <property type="component" value="Unassembled WGS sequence"/>
</dbReference>
<accession>A0A4Y2DHE0</accession>
<dbReference type="EMBL" id="BGPR01000369">
    <property type="protein sequence ID" value="GBM16223.1"/>
    <property type="molecule type" value="Genomic_DNA"/>
</dbReference>
<proteinExistence type="predicted"/>
<evidence type="ECO:0000313" key="1">
    <source>
        <dbReference type="EMBL" id="GBM16223.1"/>
    </source>
</evidence>
<dbReference type="AlphaFoldDB" id="A0A4Y2DHE0"/>
<keyword evidence="2" id="KW-1185">Reference proteome</keyword>
<evidence type="ECO:0000313" key="2">
    <source>
        <dbReference type="Proteomes" id="UP000499080"/>
    </source>
</evidence>
<sequence>MADNRLFLCPSVSFGSSSLATLQPLLTIGYYFVLRFFQFFLSRLTLYHGFFLREFQQLPPFTFSTVTFTAEPCTSSLVDSFIVLPIAMVLMTMTFENFCRSSPDHDP</sequence>
<organism evidence="1 2">
    <name type="scientific">Araneus ventricosus</name>
    <name type="common">Orbweaver spider</name>
    <name type="synonym">Epeira ventricosa</name>
    <dbReference type="NCBI Taxonomy" id="182803"/>
    <lineage>
        <taxon>Eukaryota</taxon>
        <taxon>Metazoa</taxon>
        <taxon>Ecdysozoa</taxon>
        <taxon>Arthropoda</taxon>
        <taxon>Chelicerata</taxon>
        <taxon>Arachnida</taxon>
        <taxon>Araneae</taxon>
        <taxon>Araneomorphae</taxon>
        <taxon>Entelegynae</taxon>
        <taxon>Araneoidea</taxon>
        <taxon>Araneidae</taxon>
        <taxon>Araneus</taxon>
    </lineage>
</organism>
<comment type="caution">
    <text evidence="1">The sequence shown here is derived from an EMBL/GenBank/DDBJ whole genome shotgun (WGS) entry which is preliminary data.</text>
</comment>
<name>A0A4Y2DHE0_ARAVE</name>
<protein>
    <submittedName>
        <fullName evidence="1">Uncharacterized protein</fullName>
    </submittedName>
</protein>
<gene>
    <name evidence="1" type="ORF">AVEN_126474_1</name>
</gene>
<reference evidence="1 2" key="1">
    <citation type="journal article" date="2019" name="Sci. Rep.">
        <title>Orb-weaving spider Araneus ventricosus genome elucidates the spidroin gene catalogue.</title>
        <authorList>
            <person name="Kono N."/>
            <person name="Nakamura H."/>
            <person name="Ohtoshi R."/>
            <person name="Moran D.A.P."/>
            <person name="Shinohara A."/>
            <person name="Yoshida Y."/>
            <person name="Fujiwara M."/>
            <person name="Mori M."/>
            <person name="Tomita M."/>
            <person name="Arakawa K."/>
        </authorList>
    </citation>
    <scope>NUCLEOTIDE SEQUENCE [LARGE SCALE GENOMIC DNA]</scope>
</reference>